<evidence type="ECO:0000256" key="9">
    <source>
        <dbReference type="SAM" id="Phobius"/>
    </source>
</evidence>
<feature type="binding site" evidence="8">
    <location>
        <position position="259"/>
    </location>
    <ligand>
        <name>Zn(2+)</name>
        <dbReference type="ChEBI" id="CHEBI:29105"/>
        <note>catalytic</note>
    </ligand>
</feature>
<feature type="binding site" evidence="7">
    <location>
        <position position="67"/>
    </location>
    <ligand>
        <name>Ca(2+)</name>
        <dbReference type="ChEBI" id="CHEBI:29108"/>
    </ligand>
</feature>
<dbReference type="Proteomes" id="UP001178507">
    <property type="component" value="Unassembled WGS sequence"/>
</dbReference>
<sequence>MSSAARPAEMGKEKEPQKKMPVLQMVLKGVLLFMLPQLLLMVVNGPVDGNGDETSGYWGPKTASVNWCERDYVVTHYIAEFANSLTSLIICAFGIYGMYAHQGAVELRYQVAFAFFVVVGLGSVAFHGTLLRSMQLLDELPMVWGNAIFIYICRTMHDEVGHVRYLECAILFLATLMATLAIIRFDSDNQNVFLVCYGSGVVYLVQQSHGFSALSSPNSSAQMLFTMAMIAYSSGFSLWLVDRNFCTSARWLYLHTFWHFGAGFGTFCAVLQWIMVRCQVLQRKSRLQGGLVTWWVEMPQK</sequence>
<keyword evidence="6 9" id="KW-0472">Membrane</keyword>
<dbReference type="GO" id="GO:0016811">
    <property type="term" value="F:hydrolase activity, acting on carbon-nitrogen (but not peptide) bonds, in linear amides"/>
    <property type="evidence" value="ECO:0007669"/>
    <property type="project" value="InterPro"/>
</dbReference>
<comment type="cofactor">
    <cofactor evidence="8">
        <name>Zn(2+)</name>
        <dbReference type="ChEBI" id="CHEBI:29105"/>
    </cofactor>
</comment>
<dbReference type="GO" id="GO:0006672">
    <property type="term" value="P:ceramide metabolic process"/>
    <property type="evidence" value="ECO:0007669"/>
    <property type="project" value="InterPro"/>
</dbReference>
<comment type="caution">
    <text evidence="10">The sequence shown here is derived from an EMBL/GenBank/DDBJ whole genome shotgun (WGS) entry which is preliminary data.</text>
</comment>
<feature type="transmembrane region" description="Helical" evidence="9">
    <location>
        <begin position="21"/>
        <end position="43"/>
    </location>
</feature>
<evidence type="ECO:0008006" key="12">
    <source>
        <dbReference type="Google" id="ProtNLM"/>
    </source>
</evidence>
<reference evidence="10" key="1">
    <citation type="submission" date="2023-08" db="EMBL/GenBank/DDBJ databases">
        <authorList>
            <person name="Chen Y."/>
            <person name="Shah S."/>
            <person name="Dougan E. K."/>
            <person name="Thang M."/>
            <person name="Chan C."/>
        </authorList>
    </citation>
    <scope>NUCLEOTIDE SEQUENCE</scope>
</reference>
<feature type="transmembrane region" description="Helical" evidence="9">
    <location>
        <begin position="191"/>
        <end position="211"/>
    </location>
</feature>
<dbReference type="AlphaFoldDB" id="A0AA36IIG7"/>
<evidence type="ECO:0000256" key="2">
    <source>
        <dbReference type="ARBA" id="ARBA00009780"/>
    </source>
</evidence>
<feature type="binding site" evidence="7">
    <location>
        <position position="80"/>
    </location>
    <ligand>
        <name>Ca(2+)</name>
        <dbReference type="ChEBI" id="CHEBI:29108"/>
    </ligand>
</feature>
<keyword evidence="7" id="KW-0106">Calcium</keyword>
<comment type="similarity">
    <text evidence="2">Belongs to the alkaline ceramidase family.</text>
</comment>
<dbReference type="PANTHER" id="PTHR46187">
    <property type="entry name" value="ALKALINE CERAMIDASE 3"/>
    <property type="match status" value="1"/>
</dbReference>
<evidence type="ECO:0000313" key="11">
    <source>
        <dbReference type="Proteomes" id="UP001178507"/>
    </source>
</evidence>
<keyword evidence="3 9" id="KW-0812">Transmembrane</keyword>
<evidence type="ECO:0000256" key="6">
    <source>
        <dbReference type="ARBA" id="ARBA00023136"/>
    </source>
</evidence>
<evidence type="ECO:0000313" key="10">
    <source>
        <dbReference type="EMBL" id="CAJ1388390.1"/>
    </source>
</evidence>
<dbReference type="GO" id="GO:0046872">
    <property type="term" value="F:metal ion binding"/>
    <property type="evidence" value="ECO:0007669"/>
    <property type="project" value="UniProtKB-KW"/>
</dbReference>
<keyword evidence="7" id="KW-0479">Metal-binding</keyword>
<keyword evidence="5 9" id="KW-1133">Transmembrane helix</keyword>
<feature type="transmembrane region" description="Helical" evidence="9">
    <location>
        <begin position="223"/>
        <end position="241"/>
    </location>
</feature>
<evidence type="ECO:0000256" key="5">
    <source>
        <dbReference type="ARBA" id="ARBA00022989"/>
    </source>
</evidence>
<evidence type="ECO:0000256" key="3">
    <source>
        <dbReference type="ARBA" id="ARBA00022692"/>
    </source>
</evidence>
<dbReference type="PANTHER" id="PTHR46187:SF3">
    <property type="entry name" value="ALKALINE CERAMIDASE 3"/>
    <property type="match status" value="1"/>
</dbReference>
<feature type="transmembrane region" description="Helical" evidence="9">
    <location>
        <begin position="165"/>
        <end position="185"/>
    </location>
</feature>
<proteinExistence type="inferred from homology"/>
<evidence type="ECO:0000256" key="7">
    <source>
        <dbReference type="PIRSR" id="PIRSR608901-1"/>
    </source>
</evidence>
<comment type="subcellular location">
    <subcellularLocation>
        <location evidence="1">Membrane</location>
        <topology evidence="1">Multi-pass membrane protein</topology>
    </subcellularLocation>
</comment>
<feature type="transmembrane region" description="Helical" evidence="9">
    <location>
        <begin position="253"/>
        <end position="276"/>
    </location>
</feature>
<keyword evidence="11" id="KW-1185">Reference proteome</keyword>
<feature type="transmembrane region" description="Helical" evidence="9">
    <location>
        <begin position="81"/>
        <end position="99"/>
    </location>
</feature>
<evidence type="ECO:0000256" key="4">
    <source>
        <dbReference type="ARBA" id="ARBA00022801"/>
    </source>
</evidence>
<protein>
    <recommendedName>
        <fullName evidence="12">Alkaline phytoceramidase</fullName>
    </recommendedName>
</protein>
<keyword evidence="8" id="KW-0862">Zinc</keyword>
<feature type="binding site" evidence="8">
    <location>
        <position position="255"/>
    </location>
    <ligand>
        <name>Zn(2+)</name>
        <dbReference type="ChEBI" id="CHEBI:29105"/>
        <note>catalytic</note>
    </ligand>
</feature>
<dbReference type="GO" id="GO:0005789">
    <property type="term" value="C:endoplasmic reticulum membrane"/>
    <property type="evidence" value="ECO:0007669"/>
    <property type="project" value="TreeGrafter"/>
</dbReference>
<evidence type="ECO:0000256" key="8">
    <source>
        <dbReference type="PIRSR" id="PIRSR608901-2"/>
    </source>
</evidence>
<evidence type="ECO:0000256" key="1">
    <source>
        <dbReference type="ARBA" id="ARBA00004141"/>
    </source>
</evidence>
<accession>A0AA36IIG7</accession>
<feature type="transmembrane region" description="Helical" evidence="9">
    <location>
        <begin position="111"/>
        <end position="130"/>
    </location>
</feature>
<feature type="binding site" evidence="7">
    <location>
        <position position="69"/>
    </location>
    <ligand>
        <name>Ca(2+)</name>
        <dbReference type="ChEBI" id="CHEBI:29108"/>
    </ligand>
</feature>
<dbReference type="EMBL" id="CAUJNA010001680">
    <property type="protein sequence ID" value="CAJ1388390.1"/>
    <property type="molecule type" value="Genomic_DNA"/>
</dbReference>
<keyword evidence="4" id="KW-0378">Hydrolase</keyword>
<feature type="binding site" evidence="8">
    <location>
        <position position="127"/>
    </location>
    <ligand>
        <name>Zn(2+)</name>
        <dbReference type="ChEBI" id="CHEBI:29105"/>
        <note>catalytic</note>
    </ligand>
</feature>
<dbReference type="Pfam" id="PF05875">
    <property type="entry name" value="Ceramidase"/>
    <property type="match status" value="1"/>
</dbReference>
<dbReference type="InterPro" id="IPR008901">
    <property type="entry name" value="ACER"/>
</dbReference>
<organism evidence="10 11">
    <name type="scientific">Effrenium voratum</name>
    <dbReference type="NCBI Taxonomy" id="2562239"/>
    <lineage>
        <taxon>Eukaryota</taxon>
        <taxon>Sar</taxon>
        <taxon>Alveolata</taxon>
        <taxon>Dinophyceae</taxon>
        <taxon>Suessiales</taxon>
        <taxon>Symbiodiniaceae</taxon>
        <taxon>Effrenium</taxon>
    </lineage>
</organism>
<name>A0AA36IIG7_9DINO</name>
<gene>
    <name evidence="10" type="ORF">EVOR1521_LOCUS14273</name>
</gene>